<dbReference type="AlphaFoldDB" id="A0A6A5RIA0"/>
<reference evidence="1" key="1">
    <citation type="journal article" date="2020" name="Stud. Mycol.">
        <title>101 Dothideomycetes genomes: a test case for predicting lifestyles and emergence of pathogens.</title>
        <authorList>
            <person name="Haridas S."/>
            <person name="Albert R."/>
            <person name="Binder M."/>
            <person name="Bloem J."/>
            <person name="Labutti K."/>
            <person name="Salamov A."/>
            <person name="Andreopoulos B."/>
            <person name="Baker S."/>
            <person name="Barry K."/>
            <person name="Bills G."/>
            <person name="Bluhm B."/>
            <person name="Cannon C."/>
            <person name="Castanera R."/>
            <person name="Culley D."/>
            <person name="Daum C."/>
            <person name="Ezra D."/>
            <person name="Gonzalez J."/>
            <person name="Henrissat B."/>
            <person name="Kuo A."/>
            <person name="Liang C."/>
            <person name="Lipzen A."/>
            <person name="Lutzoni F."/>
            <person name="Magnuson J."/>
            <person name="Mondo S."/>
            <person name="Nolan M."/>
            <person name="Ohm R."/>
            <person name="Pangilinan J."/>
            <person name="Park H.-J."/>
            <person name="Ramirez L."/>
            <person name="Alfaro M."/>
            <person name="Sun H."/>
            <person name="Tritt A."/>
            <person name="Yoshinaga Y."/>
            <person name="Zwiers L.-H."/>
            <person name="Turgeon B."/>
            <person name="Goodwin S."/>
            <person name="Spatafora J."/>
            <person name="Crous P."/>
            <person name="Grigoriev I."/>
        </authorList>
    </citation>
    <scope>NUCLEOTIDE SEQUENCE</scope>
    <source>
        <strain evidence="1">CBS 183.55</strain>
    </source>
</reference>
<dbReference type="Proteomes" id="UP000800082">
    <property type="component" value="Unassembled WGS sequence"/>
</dbReference>
<protein>
    <submittedName>
        <fullName evidence="1">Uncharacterized protein</fullName>
    </submittedName>
</protein>
<accession>A0A6A5RIA0</accession>
<name>A0A6A5RIA0_9PLEO</name>
<evidence type="ECO:0000313" key="1">
    <source>
        <dbReference type="EMBL" id="KAF1926970.1"/>
    </source>
</evidence>
<dbReference type="RefSeq" id="XP_033447222.1">
    <property type="nucleotide sequence ID" value="XM_033587960.1"/>
</dbReference>
<sequence>MEQHNVHGTAPFPWNSTMFTEQHNAHGTAQCSWNSTMLMEQHHFHGTAQWYIEESHLCTRSTPRPNSTAAIRYT</sequence>
<proteinExistence type="predicted"/>
<gene>
    <name evidence="1" type="ORF">M421DRAFT_187653</name>
</gene>
<dbReference type="GeneID" id="54345607"/>
<dbReference type="EMBL" id="ML978974">
    <property type="protein sequence ID" value="KAF1926970.1"/>
    <property type="molecule type" value="Genomic_DNA"/>
</dbReference>
<organism evidence="1 2">
    <name type="scientific">Didymella exigua CBS 183.55</name>
    <dbReference type="NCBI Taxonomy" id="1150837"/>
    <lineage>
        <taxon>Eukaryota</taxon>
        <taxon>Fungi</taxon>
        <taxon>Dikarya</taxon>
        <taxon>Ascomycota</taxon>
        <taxon>Pezizomycotina</taxon>
        <taxon>Dothideomycetes</taxon>
        <taxon>Pleosporomycetidae</taxon>
        <taxon>Pleosporales</taxon>
        <taxon>Pleosporineae</taxon>
        <taxon>Didymellaceae</taxon>
        <taxon>Didymella</taxon>
    </lineage>
</organism>
<keyword evidence="2" id="KW-1185">Reference proteome</keyword>
<evidence type="ECO:0000313" key="2">
    <source>
        <dbReference type="Proteomes" id="UP000800082"/>
    </source>
</evidence>